<keyword evidence="2" id="KW-1185">Reference proteome</keyword>
<proteinExistence type="predicted"/>
<dbReference type="AlphaFoldDB" id="A0A9N9PI83"/>
<feature type="non-terminal residue" evidence="1">
    <location>
        <position position="1"/>
    </location>
</feature>
<dbReference type="Proteomes" id="UP000789759">
    <property type="component" value="Unassembled WGS sequence"/>
</dbReference>
<feature type="non-terminal residue" evidence="1">
    <location>
        <position position="199"/>
    </location>
</feature>
<evidence type="ECO:0000313" key="1">
    <source>
        <dbReference type="EMBL" id="CAG8831173.1"/>
    </source>
</evidence>
<name>A0A9N9PI83_9GLOM</name>
<comment type="caution">
    <text evidence="1">The sequence shown here is derived from an EMBL/GenBank/DDBJ whole genome shotgun (WGS) entry which is preliminary data.</text>
</comment>
<accession>A0A9N9PI83</accession>
<organism evidence="1 2">
    <name type="scientific">Cetraspora pellucida</name>
    <dbReference type="NCBI Taxonomy" id="1433469"/>
    <lineage>
        <taxon>Eukaryota</taxon>
        <taxon>Fungi</taxon>
        <taxon>Fungi incertae sedis</taxon>
        <taxon>Mucoromycota</taxon>
        <taxon>Glomeromycotina</taxon>
        <taxon>Glomeromycetes</taxon>
        <taxon>Diversisporales</taxon>
        <taxon>Gigasporaceae</taxon>
        <taxon>Cetraspora</taxon>
    </lineage>
</organism>
<sequence>RKITCEKDIWSATDVNIFDTLTPLDRPISFLDGRALKNIVGEPDFIIVDDNIKLLMPWESKTKWVLNVLPDQNIVTLYNEEKEFREGPYAYSNDISVYYPINQIYGYGILSTYNQTWFLERGVTGEDYGWLHVSDAITNSSINPTLLKSVAYIINLASIDRYAPFLEKPIMVADNANKDDDDCDDYFSEKKGDREFKYK</sequence>
<protein>
    <submittedName>
        <fullName evidence="1">8272_t:CDS:1</fullName>
    </submittedName>
</protein>
<evidence type="ECO:0000313" key="2">
    <source>
        <dbReference type="Proteomes" id="UP000789759"/>
    </source>
</evidence>
<gene>
    <name evidence="1" type="ORF">CPELLU_LOCUS20699</name>
</gene>
<dbReference type="EMBL" id="CAJVQA010065624">
    <property type="protein sequence ID" value="CAG8831173.1"/>
    <property type="molecule type" value="Genomic_DNA"/>
</dbReference>
<dbReference type="OrthoDB" id="2440371at2759"/>
<reference evidence="1" key="1">
    <citation type="submission" date="2021-06" db="EMBL/GenBank/DDBJ databases">
        <authorList>
            <person name="Kallberg Y."/>
            <person name="Tangrot J."/>
            <person name="Rosling A."/>
        </authorList>
    </citation>
    <scope>NUCLEOTIDE SEQUENCE</scope>
    <source>
        <strain evidence="1">FL966</strain>
    </source>
</reference>